<dbReference type="InterPro" id="IPR014752">
    <property type="entry name" value="Arrestin-like_C"/>
</dbReference>
<protein>
    <submittedName>
        <fullName evidence="5">Similar to HECT-type ubiquitin ligase-interacting protein creD acc. no. Q6SIF1</fullName>
    </submittedName>
</protein>
<dbReference type="Pfam" id="PF00339">
    <property type="entry name" value="Arrestin_N"/>
    <property type="match status" value="1"/>
</dbReference>
<dbReference type="InterPro" id="IPR014756">
    <property type="entry name" value="Ig_E-set"/>
</dbReference>
<evidence type="ECO:0000313" key="5">
    <source>
        <dbReference type="EMBL" id="CCX11964.1"/>
    </source>
</evidence>
<comment type="subunit">
    <text evidence="2">Interacts with hulA.</text>
</comment>
<keyword evidence="5" id="KW-0436">Ligase</keyword>
<sequence length="573" mass="63138">MPLIPRGPTHDIPYLDIRTDDDVVVFRGSATESSGSHLKGRLVLCVKEATSVKSITLSLQGLKRIQWGERPTQQNAGLLSSRAIKHDDVFWEHKWPFVETPTIIKPGNYEYPFDVVLKGDLYESLEGLSNAHVIYRLKAKIVRGTFSHDIVAKKHLRIIRTIAPESLELSQTVNVDNTWVNKIEYSISVPTKAVVFGTYIPIDLVLVPRLKGLTIGKVTCALWEIQTITSAIHKNVSKEEPRVVCTQVFNNGEFADEESEDAGKWCLKDRVNLPKSLDRCVQDCEIESIKIRHKLRFTIALHNPDGHMSELRASLPVMLFISPQYLMDDTNTIPSTLDTSSSEIDASAPPRYDLHTLDPSYVDTLYSNIPMASFDTPLPSAFNSPVMSRANSSENLASLASVAESTEEMDADSYPATPAYSPSEPRSPMVLDSPASTAPSGITPLTLPPANSDRWHRPQRRSTSPDEITDYLRRSGNSSRASSPRRESGNGGLTAAQLETISRVPSYNTALKSVTKNLVDTPAYEDVVGLGMGVRSAPGSPTLRPRLMGRAQTEVGGMGAHAPSRRHTLFGRV</sequence>
<dbReference type="OrthoDB" id="2333384at2759"/>
<dbReference type="GO" id="GO:0030674">
    <property type="term" value="F:protein-macromolecule adaptor activity"/>
    <property type="evidence" value="ECO:0007669"/>
    <property type="project" value="TreeGrafter"/>
</dbReference>
<evidence type="ECO:0000256" key="3">
    <source>
        <dbReference type="SAM" id="MobiDB-lite"/>
    </source>
</evidence>
<dbReference type="GO" id="GO:0016874">
    <property type="term" value="F:ligase activity"/>
    <property type="evidence" value="ECO:0007669"/>
    <property type="project" value="UniProtKB-KW"/>
</dbReference>
<dbReference type="GO" id="GO:0031625">
    <property type="term" value="F:ubiquitin protein ligase binding"/>
    <property type="evidence" value="ECO:0007669"/>
    <property type="project" value="TreeGrafter"/>
</dbReference>
<evidence type="ECO:0000259" key="4">
    <source>
        <dbReference type="SMART" id="SM01017"/>
    </source>
</evidence>
<name>U4LI19_PYROM</name>
<evidence type="ECO:0000256" key="2">
    <source>
        <dbReference type="ARBA" id="ARBA00038766"/>
    </source>
</evidence>
<accession>U4LI19</accession>
<dbReference type="SUPFAM" id="SSF81296">
    <property type="entry name" value="E set domains"/>
    <property type="match status" value="1"/>
</dbReference>
<feature type="domain" description="Arrestin C-terminal-like" evidence="4">
    <location>
        <begin position="179"/>
        <end position="324"/>
    </location>
</feature>
<dbReference type="EMBL" id="HF935656">
    <property type="protein sequence ID" value="CCX11964.1"/>
    <property type="molecule type" value="Genomic_DNA"/>
</dbReference>
<dbReference type="PANTHER" id="PTHR11188:SF17">
    <property type="entry name" value="FI21816P1"/>
    <property type="match status" value="1"/>
</dbReference>
<organism evidence="5 6">
    <name type="scientific">Pyronema omphalodes (strain CBS 100304)</name>
    <name type="common">Pyronema confluens</name>
    <dbReference type="NCBI Taxonomy" id="1076935"/>
    <lineage>
        <taxon>Eukaryota</taxon>
        <taxon>Fungi</taxon>
        <taxon>Dikarya</taxon>
        <taxon>Ascomycota</taxon>
        <taxon>Pezizomycotina</taxon>
        <taxon>Pezizomycetes</taxon>
        <taxon>Pezizales</taxon>
        <taxon>Pyronemataceae</taxon>
        <taxon>Pyronema</taxon>
    </lineage>
</organism>
<dbReference type="GO" id="GO:0005886">
    <property type="term" value="C:plasma membrane"/>
    <property type="evidence" value="ECO:0007669"/>
    <property type="project" value="TreeGrafter"/>
</dbReference>
<gene>
    <name evidence="5" type="ORF">PCON_11558</name>
</gene>
<evidence type="ECO:0000256" key="1">
    <source>
        <dbReference type="ARBA" id="ARBA00005298"/>
    </source>
</evidence>
<dbReference type="Pfam" id="PF02752">
    <property type="entry name" value="Arrestin_C"/>
    <property type="match status" value="1"/>
</dbReference>
<dbReference type="GO" id="GO:0005829">
    <property type="term" value="C:cytosol"/>
    <property type="evidence" value="ECO:0007669"/>
    <property type="project" value="TreeGrafter"/>
</dbReference>
<feature type="region of interest" description="Disordered" evidence="3">
    <location>
        <begin position="398"/>
        <end position="493"/>
    </location>
</feature>
<feature type="compositionally biased region" description="Polar residues" evidence="3">
    <location>
        <begin position="332"/>
        <end position="344"/>
    </location>
</feature>
<dbReference type="PANTHER" id="PTHR11188">
    <property type="entry name" value="ARRESTIN DOMAIN CONTAINING PROTEIN"/>
    <property type="match status" value="1"/>
</dbReference>
<dbReference type="eggNOG" id="KOG3780">
    <property type="taxonomic scope" value="Eukaryota"/>
</dbReference>
<evidence type="ECO:0000313" key="6">
    <source>
        <dbReference type="Proteomes" id="UP000018144"/>
    </source>
</evidence>
<reference evidence="5 6" key="1">
    <citation type="journal article" date="2013" name="PLoS Genet.">
        <title>The genome and development-dependent transcriptomes of Pyronema confluens: a window into fungal evolution.</title>
        <authorList>
            <person name="Traeger S."/>
            <person name="Altegoer F."/>
            <person name="Freitag M."/>
            <person name="Gabaldon T."/>
            <person name="Kempken F."/>
            <person name="Kumar A."/>
            <person name="Marcet-Houben M."/>
            <person name="Poggeler S."/>
            <person name="Stajich J.E."/>
            <person name="Nowrousian M."/>
        </authorList>
    </citation>
    <scope>NUCLEOTIDE SEQUENCE [LARGE SCALE GENOMIC DNA]</scope>
    <source>
        <strain evidence="6">CBS 100304</strain>
        <tissue evidence="5">Vegetative mycelium</tissue>
    </source>
</reference>
<dbReference type="STRING" id="1076935.U4LI19"/>
<dbReference type="SMART" id="SM01017">
    <property type="entry name" value="Arrestin_C"/>
    <property type="match status" value="1"/>
</dbReference>
<keyword evidence="6" id="KW-1185">Reference proteome</keyword>
<dbReference type="Gene3D" id="2.60.40.640">
    <property type="match status" value="1"/>
</dbReference>
<comment type="similarity">
    <text evidence="1">Belongs to the arrestin family.</text>
</comment>
<dbReference type="Proteomes" id="UP000018144">
    <property type="component" value="Unassembled WGS sequence"/>
</dbReference>
<dbReference type="AlphaFoldDB" id="U4LI19"/>
<feature type="region of interest" description="Disordered" evidence="3">
    <location>
        <begin position="332"/>
        <end position="353"/>
    </location>
</feature>
<dbReference type="InterPro" id="IPR011022">
    <property type="entry name" value="Arrestin_C-like"/>
</dbReference>
<dbReference type="InterPro" id="IPR011021">
    <property type="entry name" value="Arrestin-like_N"/>
</dbReference>
<dbReference type="OMA" id="GMATPFH"/>
<dbReference type="GO" id="GO:0070086">
    <property type="term" value="P:ubiquitin-dependent endocytosis"/>
    <property type="evidence" value="ECO:0007669"/>
    <property type="project" value="TreeGrafter"/>
</dbReference>
<dbReference type="InterPro" id="IPR050357">
    <property type="entry name" value="Arrestin_domain-protein"/>
</dbReference>
<proteinExistence type="inferred from homology"/>